<feature type="chain" id="PRO_5002691087" evidence="1">
    <location>
        <begin position="21"/>
        <end position="93"/>
    </location>
</feature>
<organism evidence="2 3">
    <name type="scientific">Lentisphaera araneosa HTCC2155</name>
    <dbReference type="NCBI Taxonomy" id="313628"/>
    <lineage>
        <taxon>Bacteria</taxon>
        <taxon>Pseudomonadati</taxon>
        <taxon>Lentisphaerota</taxon>
        <taxon>Lentisphaeria</taxon>
        <taxon>Lentisphaerales</taxon>
        <taxon>Lentisphaeraceae</taxon>
        <taxon>Lentisphaera</taxon>
    </lineage>
</organism>
<protein>
    <submittedName>
        <fullName evidence="2">Uncharacterized protein</fullName>
    </submittedName>
</protein>
<dbReference type="EMBL" id="ABCK01000002">
    <property type="protein sequence ID" value="EDM29278.1"/>
    <property type="molecule type" value="Genomic_DNA"/>
</dbReference>
<sequence length="93" mass="10506">MNKLSFTALLLCLLSSSLFAESAKTWTPDQIGLGEFSLKPDKSFSYKLVDLLGQPYELKIHAFFPKDHKFTNNTPAALFFHGVAMPFGDFTWE</sequence>
<evidence type="ECO:0000256" key="1">
    <source>
        <dbReference type="SAM" id="SignalP"/>
    </source>
</evidence>
<feature type="signal peptide" evidence="1">
    <location>
        <begin position="1"/>
        <end position="20"/>
    </location>
</feature>
<reference evidence="2 3" key="1">
    <citation type="journal article" date="2010" name="J. Bacteriol.">
        <title>Genome sequence of Lentisphaera araneosa HTCC2155T, the type species of the order Lentisphaerales in the phylum Lentisphaerae.</title>
        <authorList>
            <person name="Thrash J.C."/>
            <person name="Cho J.C."/>
            <person name="Vergin K.L."/>
            <person name="Morris R.M."/>
            <person name="Giovannoni S.J."/>
        </authorList>
    </citation>
    <scope>NUCLEOTIDE SEQUENCE [LARGE SCALE GENOMIC DNA]</scope>
    <source>
        <strain evidence="2 3">HTCC2155</strain>
    </source>
</reference>
<name>A6DGG1_9BACT</name>
<dbReference type="Proteomes" id="UP000004947">
    <property type="component" value="Unassembled WGS sequence"/>
</dbReference>
<dbReference type="RefSeq" id="WP_007277004.1">
    <property type="nucleotide sequence ID" value="NZ_ABCK01000002.1"/>
</dbReference>
<proteinExistence type="predicted"/>
<accession>A6DGG1</accession>
<gene>
    <name evidence="2" type="ORF">LNTAR_22849</name>
</gene>
<evidence type="ECO:0000313" key="2">
    <source>
        <dbReference type="EMBL" id="EDM29278.1"/>
    </source>
</evidence>
<keyword evidence="3" id="KW-1185">Reference proteome</keyword>
<evidence type="ECO:0000313" key="3">
    <source>
        <dbReference type="Proteomes" id="UP000004947"/>
    </source>
</evidence>
<comment type="caution">
    <text evidence="2">The sequence shown here is derived from an EMBL/GenBank/DDBJ whole genome shotgun (WGS) entry which is preliminary data.</text>
</comment>
<keyword evidence="1" id="KW-0732">Signal</keyword>
<dbReference type="AlphaFoldDB" id="A6DGG1"/>